<gene>
    <name evidence="2" type="ORF">NITLEN_10781</name>
</gene>
<proteinExistence type="predicted"/>
<keyword evidence="1" id="KW-0812">Transmembrane</keyword>
<dbReference type="EMBL" id="OUNR01000001">
    <property type="protein sequence ID" value="SPP63695.1"/>
    <property type="molecule type" value="Genomic_DNA"/>
</dbReference>
<keyword evidence="1" id="KW-1133">Transmembrane helix</keyword>
<keyword evidence="3" id="KW-1185">Reference proteome</keyword>
<feature type="transmembrane region" description="Helical" evidence="1">
    <location>
        <begin position="23"/>
        <end position="45"/>
    </location>
</feature>
<dbReference type="Proteomes" id="UP000248168">
    <property type="component" value="Unassembled WGS sequence"/>
</dbReference>
<reference evidence="3" key="1">
    <citation type="submission" date="2018-04" db="EMBL/GenBank/DDBJ databases">
        <authorList>
            <person name="Lucker S."/>
            <person name="Sakoula D."/>
        </authorList>
    </citation>
    <scope>NUCLEOTIDE SEQUENCE [LARGE SCALE GENOMIC DNA]</scope>
</reference>
<evidence type="ECO:0000313" key="3">
    <source>
        <dbReference type="Proteomes" id="UP000248168"/>
    </source>
</evidence>
<dbReference type="AlphaFoldDB" id="A0A330L1Q7"/>
<evidence type="ECO:0000313" key="2">
    <source>
        <dbReference type="EMBL" id="SPP63695.1"/>
    </source>
</evidence>
<sequence length="111" mass="12650">MTSNLPSNQAPSRPEWHTFFSEAIRLVLAPLVLVFAGFFTANFVISGAYTWPRTSRTLALTLTVLILSYEFVYKEQLARQVSPERAKSVLLYSCVIPYLVGILVMFVLWKF</sequence>
<protein>
    <submittedName>
        <fullName evidence="2">Uncharacterized protein</fullName>
    </submittedName>
</protein>
<keyword evidence="1" id="KW-0472">Membrane</keyword>
<name>A0A330L1Q7_9BACT</name>
<evidence type="ECO:0000256" key="1">
    <source>
        <dbReference type="SAM" id="Phobius"/>
    </source>
</evidence>
<dbReference type="InParanoid" id="A0A330L1Q7"/>
<organism evidence="2 3">
    <name type="scientific">Nitrospira lenta</name>
    <dbReference type="NCBI Taxonomy" id="1436998"/>
    <lineage>
        <taxon>Bacteria</taxon>
        <taxon>Pseudomonadati</taxon>
        <taxon>Nitrospirota</taxon>
        <taxon>Nitrospiria</taxon>
        <taxon>Nitrospirales</taxon>
        <taxon>Nitrospiraceae</taxon>
        <taxon>Nitrospira</taxon>
    </lineage>
</organism>
<feature type="transmembrane region" description="Helical" evidence="1">
    <location>
        <begin position="89"/>
        <end position="109"/>
    </location>
</feature>
<accession>A0A330L1Q7</accession>